<evidence type="ECO:0000259" key="3">
    <source>
        <dbReference type="PROSITE" id="PS51186"/>
    </source>
</evidence>
<dbReference type="GO" id="GO:0016747">
    <property type="term" value="F:acyltransferase activity, transferring groups other than amino-acyl groups"/>
    <property type="evidence" value="ECO:0007669"/>
    <property type="project" value="InterPro"/>
</dbReference>
<dbReference type="PROSITE" id="PS51186">
    <property type="entry name" value="GNAT"/>
    <property type="match status" value="1"/>
</dbReference>
<comment type="caution">
    <text evidence="4">The sequence shown here is derived from an EMBL/GenBank/DDBJ whole genome shotgun (WGS) entry which is preliminary data.</text>
</comment>
<dbReference type="InterPro" id="IPR050832">
    <property type="entry name" value="Bact_Acetyltransf"/>
</dbReference>
<dbReference type="RefSeq" id="WP_058751866.1">
    <property type="nucleotide sequence ID" value="NZ_LDTE01000031.1"/>
</dbReference>
<dbReference type="EMBL" id="LDTE01000031">
    <property type="protein sequence ID" value="KTW01232.1"/>
    <property type="molecule type" value="Genomic_DNA"/>
</dbReference>
<sequence>MSGDLTIRLATEADLGGLRDLMTLSIDRGQAAVLTPAQIVASRSVMGLDTQLVRDGTYFVVEDHGVPVGCGGWSRRATLYGGDHSMSLRDPALLDPVKDAARIRAMYTHPDHVRRGIGRMILDHCEQAARAEGFAAVELMGTAGGVPLYAACGYEPVERADTQVDGVVVPLTRMRKRLRDPA</sequence>
<accession>A0A147IZM9</accession>
<evidence type="ECO:0000313" key="4">
    <source>
        <dbReference type="EMBL" id="KTW01232.1"/>
    </source>
</evidence>
<dbReference type="AlphaFoldDB" id="A0A147IZM9"/>
<dbReference type="PANTHER" id="PTHR43877">
    <property type="entry name" value="AMINOALKYLPHOSPHONATE N-ACETYLTRANSFERASE-RELATED-RELATED"/>
    <property type="match status" value="1"/>
</dbReference>
<dbReference type="Gene3D" id="3.40.630.30">
    <property type="match status" value="1"/>
</dbReference>
<dbReference type="SUPFAM" id="SSF55729">
    <property type="entry name" value="Acyl-CoA N-acyltransferases (Nat)"/>
    <property type="match status" value="1"/>
</dbReference>
<evidence type="ECO:0000256" key="1">
    <source>
        <dbReference type="ARBA" id="ARBA00022679"/>
    </source>
</evidence>
<dbReference type="PANTHER" id="PTHR43877:SF1">
    <property type="entry name" value="ACETYLTRANSFERASE"/>
    <property type="match status" value="1"/>
</dbReference>
<keyword evidence="2" id="KW-0012">Acyltransferase</keyword>
<dbReference type="Pfam" id="PF13508">
    <property type="entry name" value="Acetyltransf_7"/>
    <property type="match status" value="1"/>
</dbReference>
<keyword evidence="1 4" id="KW-0808">Transferase</keyword>
<protein>
    <submittedName>
        <fullName evidence="4">Acetyltransferase</fullName>
    </submittedName>
</protein>
<dbReference type="PATRIC" id="fig|33051.4.peg.1924"/>
<dbReference type="InterPro" id="IPR000182">
    <property type="entry name" value="GNAT_dom"/>
</dbReference>
<evidence type="ECO:0000313" key="5">
    <source>
        <dbReference type="Proteomes" id="UP000074072"/>
    </source>
</evidence>
<dbReference type="InterPro" id="IPR016181">
    <property type="entry name" value="Acyl_CoA_acyltransferase"/>
</dbReference>
<dbReference type="Proteomes" id="UP000074072">
    <property type="component" value="Unassembled WGS sequence"/>
</dbReference>
<name>A0A147IZM9_9SPHN</name>
<dbReference type="CDD" id="cd04301">
    <property type="entry name" value="NAT_SF"/>
    <property type="match status" value="1"/>
</dbReference>
<dbReference type="OrthoDB" id="118465at2"/>
<evidence type="ECO:0000256" key="2">
    <source>
        <dbReference type="ARBA" id="ARBA00023315"/>
    </source>
</evidence>
<proteinExistence type="predicted"/>
<reference evidence="4 5" key="1">
    <citation type="journal article" date="2016" name="Front. Microbiol.">
        <title>Genomic Resource of Rice Seed Associated Bacteria.</title>
        <authorList>
            <person name="Midha S."/>
            <person name="Bansal K."/>
            <person name="Sharma S."/>
            <person name="Kumar N."/>
            <person name="Patil P.P."/>
            <person name="Chaudhry V."/>
            <person name="Patil P.B."/>
        </authorList>
    </citation>
    <scope>NUCLEOTIDE SEQUENCE [LARGE SCALE GENOMIC DNA]</scope>
    <source>
        <strain evidence="4 5">SB4</strain>
    </source>
</reference>
<organism evidence="4 5">
    <name type="scientific">Sphingomonas sanguinis</name>
    <dbReference type="NCBI Taxonomy" id="33051"/>
    <lineage>
        <taxon>Bacteria</taxon>
        <taxon>Pseudomonadati</taxon>
        <taxon>Pseudomonadota</taxon>
        <taxon>Alphaproteobacteria</taxon>
        <taxon>Sphingomonadales</taxon>
        <taxon>Sphingomonadaceae</taxon>
        <taxon>Sphingomonas</taxon>
    </lineage>
</organism>
<gene>
    <name evidence="4" type="ORF">SB4_06280</name>
</gene>
<feature type="domain" description="N-acetyltransferase" evidence="3">
    <location>
        <begin position="5"/>
        <end position="179"/>
    </location>
</feature>